<comment type="similarity">
    <text evidence="3">Belongs to the glycosyl hydrolase 5 (cellulase A) family.</text>
</comment>
<dbReference type="SUPFAM" id="SSF51445">
    <property type="entry name" value="(Trans)glycosidases"/>
    <property type="match status" value="1"/>
</dbReference>
<name>A0A9W6S0Q3_9ACTN</name>
<proteinExistence type="inferred from homology"/>
<dbReference type="Gene3D" id="3.40.50.880">
    <property type="match status" value="1"/>
</dbReference>
<dbReference type="Gene3D" id="3.20.20.80">
    <property type="entry name" value="Glycosidases"/>
    <property type="match status" value="1"/>
</dbReference>
<feature type="domain" description="Glycoside hydrolase family 5" evidence="4">
    <location>
        <begin position="40"/>
        <end position="286"/>
    </location>
</feature>
<dbReference type="GO" id="GO:0004553">
    <property type="term" value="F:hydrolase activity, hydrolyzing O-glycosyl compounds"/>
    <property type="evidence" value="ECO:0007669"/>
    <property type="project" value="InterPro"/>
</dbReference>
<keyword evidence="2 3" id="KW-0326">Glycosidase</keyword>
<evidence type="ECO:0000259" key="4">
    <source>
        <dbReference type="Pfam" id="PF00150"/>
    </source>
</evidence>
<keyword evidence="6" id="KW-1185">Reference proteome</keyword>
<evidence type="ECO:0000313" key="5">
    <source>
        <dbReference type="EMBL" id="GLY86336.1"/>
    </source>
</evidence>
<sequence length="633" mass="69621">MHRNFAKLPGAAWLGVNFWSRTGGPLMWRSYDPRVVREELDVLREHGLNTTRSFFYWPDFMPEPDRIDETLAGHYADFLEAHSERGMATIPTFIVGHMSGENWDPAWRAGRDLYADVWMVDRQAWFAEEMARRYGGHPAVAGWLITNEMPIYGGKAPTEQVTAWARLMVRAVRAGGATEPVSIGDGAWGVEVTGQDNGFSVRELAAVTDFVGPHVYRMEDDLVRQHYGAAFICELAGTYGRPVVLEEFGCSSDFVSDDNAAHYYRQVLYNSLLGGATGWLGWNNTDFDLVDQPPYSHHPFELHFGLTEVDGTPKPALEEMRRFGATLDRIDLAACERAATDTVLVVPSVLDAGYPFTRTADRTDVFGALRQAYVTARAADLPAGLTRESDGIAPDARLYLVPSAKQLTGPGWHRLEELAAGGAVVYVSYCAGSHGWQRGPWYSHMNAMFGVEHRLRYGLADPIEDDVVELTFTAALGPLAEGTTLAFRAAGTEHSRSYLPVRPTTAEVVAVDGHGRPALLRRRHGEGSLVLCAYPLEHMAAVTPRVNPEPTYRLYDALATLAGVRRPVTVADPRVSADVLVRADGARFAVLVSQADEELKVVAEVAAASAGAEPAREEVALEPYGVHVLELRR</sequence>
<dbReference type="RefSeq" id="WP_285574187.1">
    <property type="nucleotide sequence ID" value="NZ_BSTK01000005.1"/>
</dbReference>
<evidence type="ECO:0000256" key="1">
    <source>
        <dbReference type="ARBA" id="ARBA00022801"/>
    </source>
</evidence>
<dbReference type="Proteomes" id="UP001165074">
    <property type="component" value="Unassembled WGS sequence"/>
</dbReference>
<dbReference type="InterPro" id="IPR001547">
    <property type="entry name" value="Glyco_hydro_5"/>
</dbReference>
<dbReference type="InterPro" id="IPR017853">
    <property type="entry name" value="GH"/>
</dbReference>
<reference evidence="5" key="1">
    <citation type="submission" date="2023-03" db="EMBL/GenBank/DDBJ databases">
        <title>Actinoallomurus iriomotensis NBRC 103684.</title>
        <authorList>
            <person name="Ichikawa N."/>
            <person name="Sato H."/>
            <person name="Tonouchi N."/>
        </authorList>
    </citation>
    <scope>NUCLEOTIDE SEQUENCE</scope>
    <source>
        <strain evidence="5">NBRC 103684</strain>
    </source>
</reference>
<evidence type="ECO:0000313" key="6">
    <source>
        <dbReference type="Proteomes" id="UP001165074"/>
    </source>
</evidence>
<keyword evidence="1 3" id="KW-0378">Hydrolase</keyword>
<dbReference type="GO" id="GO:0000272">
    <property type="term" value="P:polysaccharide catabolic process"/>
    <property type="evidence" value="ECO:0007669"/>
    <property type="project" value="InterPro"/>
</dbReference>
<dbReference type="AlphaFoldDB" id="A0A9W6S0Q3"/>
<accession>A0A9W6S0Q3</accession>
<dbReference type="InterPro" id="IPR029062">
    <property type="entry name" value="Class_I_gatase-like"/>
</dbReference>
<protein>
    <submittedName>
        <fullName evidence="5">Mannan endo-1,4-beta-mannosidase</fullName>
    </submittedName>
</protein>
<evidence type="ECO:0000256" key="3">
    <source>
        <dbReference type="RuleBase" id="RU361153"/>
    </source>
</evidence>
<dbReference type="EMBL" id="BSTK01000005">
    <property type="protein sequence ID" value="GLY86336.1"/>
    <property type="molecule type" value="Genomic_DNA"/>
</dbReference>
<comment type="caution">
    <text evidence="5">The sequence shown here is derived from an EMBL/GenBank/DDBJ whole genome shotgun (WGS) entry which is preliminary data.</text>
</comment>
<gene>
    <name evidence="5" type="ORF">Airi02_042650</name>
</gene>
<evidence type="ECO:0000256" key="2">
    <source>
        <dbReference type="ARBA" id="ARBA00023295"/>
    </source>
</evidence>
<organism evidence="5 6">
    <name type="scientific">Actinoallomurus iriomotensis</name>
    <dbReference type="NCBI Taxonomy" id="478107"/>
    <lineage>
        <taxon>Bacteria</taxon>
        <taxon>Bacillati</taxon>
        <taxon>Actinomycetota</taxon>
        <taxon>Actinomycetes</taxon>
        <taxon>Streptosporangiales</taxon>
        <taxon>Thermomonosporaceae</taxon>
        <taxon>Actinoallomurus</taxon>
    </lineage>
</organism>
<dbReference type="Pfam" id="PF00150">
    <property type="entry name" value="Cellulase"/>
    <property type="match status" value="1"/>
</dbReference>